<dbReference type="EnsemblPlants" id="AET1Gv20342100.18">
    <property type="protein sequence ID" value="AET1Gv20342100.18"/>
    <property type="gene ID" value="AET1Gv20342100"/>
</dbReference>
<evidence type="ECO:0008006" key="3">
    <source>
        <dbReference type="Google" id="ProtNLM"/>
    </source>
</evidence>
<reference evidence="1" key="3">
    <citation type="journal article" date="2017" name="Nature">
        <title>Genome sequence of the progenitor of the wheat D genome Aegilops tauschii.</title>
        <authorList>
            <person name="Luo M.C."/>
            <person name="Gu Y.Q."/>
            <person name="Puiu D."/>
            <person name="Wang H."/>
            <person name="Twardziok S.O."/>
            <person name="Deal K.R."/>
            <person name="Huo N."/>
            <person name="Zhu T."/>
            <person name="Wang L."/>
            <person name="Wang Y."/>
            <person name="McGuire P.E."/>
            <person name="Liu S."/>
            <person name="Long H."/>
            <person name="Ramasamy R.K."/>
            <person name="Rodriguez J.C."/>
            <person name="Van S.L."/>
            <person name="Yuan L."/>
            <person name="Wang Z."/>
            <person name="Xia Z."/>
            <person name="Xiao L."/>
            <person name="Anderson O.D."/>
            <person name="Ouyang S."/>
            <person name="Liang Y."/>
            <person name="Zimin A.V."/>
            <person name="Pertea G."/>
            <person name="Qi P."/>
            <person name="Bennetzen J.L."/>
            <person name="Dai X."/>
            <person name="Dawson M.W."/>
            <person name="Muller H.G."/>
            <person name="Kugler K."/>
            <person name="Rivarola-Duarte L."/>
            <person name="Spannagl M."/>
            <person name="Mayer K.F.X."/>
            <person name="Lu F.H."/>
            <person name="Bevan M.W."/>
            <person name="Leroy P."/>
            <person name="Li P."/>
            <person name="You F.M."/>
            <person name="Sun Q."/>
            <person name="Liu Z."/>
            <person name="Lyons E."/>
            <person name="Wicker T."/>
            <person name="Salzberg S.L."/>
            <person name="Devos K.M."/>
            <person name="Dvorak J."/>
        </authorList>
    </citation>
    <scope>NUCLEOTIDE SEQUENCE [LARGE SCALE GENOMIC DNA]</scope>
    <source>
        <strain evidence="1">cv. AL8/78</strain>
    </source>
</reference>
<organism evidence="1 2">
    <name type="scientific">Aegilops tauschii subsp. strangulata</name>
    <name type="common">Goatgrass</name>
    <dbReference type="NCBI Taxonomy" id="200361"/>
    <lineage>
        <taxon>Eukaryota</taxon>
        <taxon>Viridiplantae</taxon>
        <taxon>Streptophyta</taxon>
        <taxon>Embryophyta</taxon>
        <taxon>Tracheophyta</taxon>
        <taxon>Spermatophyta</taxon>
        <taxon>Magnoliopsida</taxon>
        <taxon>Liliopsida</taxon>
        <taxon>Poales</taxon>
        <taxon>Poaceae</taxon>
        <taxon>BOP clade</taxon>
        <taxon>Pooideae</taxon>
        <taxon>Triticodae</taxon>
        <taxon>Triticeae</taxon>
        <taxon>Triticinae</taxon>
        <taxon>Aegilops</taxon>
    </lineage>
</organism>
<dbReference type="Proteomes" id="UP000015105">
    <property type="component" value="Chromosome 1D"/>
</dbReference>
<evidence type="ECO:0000313" key="2">
    <source>
        <dbReference type="Proteomes" id="UP000015105"/>
    </source>
</evidence>
<keyword evidence="2" id="KW-1185">Reference proteome</keyword>
<reference evidence="2" key="2">
    <citation type="journal article" date="2017" name="Nat. Plants">
        <title>The Aegilops tauschii genome reveals multiple impacts of transposons.</title>
        <authorList>
            <person name="Zhao G."/>
            <person name="Zou C."/>
            <person name="Li K."/>
            <person name="Wang K."/>
            <person name="Li T."/>
            <person name="Gao L."/>
            <person name="Zhang X."/>
            <person name="Wang H."/>
            <person name="Yang Z."/>
            <person name="Liu X."/>
            <person name="Jiang W."/>
            <person name="Mao L."/>
            <person name="Kong X."/>
            <person name="Jiao Y."/>
            <person name="Jia J."/>
        </authorList>
    </citation>
    <scope>NUCLEOTIDE SEQUENCE [LARGE SCALE GENOMIC DNA]</scope>
    <source>
        <strain evidence="2">cv. AL8/78</strain>
    </source>
</reference>
<dbReference type="EnsemblPlants" id="AET1Gv20342100.17">
    <property type="protein sequence ID" value="AET1Gv20342100.17"/>
    <property type="gene ID" value="AET1Gv20342100"/>
</dbReference>
<protein>
    <recommendedName>
        <fullName evidence="3">Endonuclease/exonuclease/phosphatase domain-containing protein</fullName>
    </recommendedName>
</protein>
<reference evidence="1" key="4">
    <citation type="submission" date="2019-03" db="UniProtKB">
        <authorList>
            <consortium name="EnsemblPlants"/>
        </authorList>
    </citation>
    <scope>IDENTIFICATION</scope>
</reference>
<reference evidence="2" key="1">
    <citation type="journal article" date="2014" name="Science">
        <title>Ancient hybridizations among the ancestral genomes of bread wheat.</title>
        <authorList>
            <consortium name="International Wheat Genome Sequencing Consortium,"/>
            <person name="Marcussen T."/>
            <person name="Sandve S.R."/>
            <person name="Heier L."/>
            <person name="Spannagl M."/>
            <person name="Pfeifer M."/>
            <person name="Jakobsen K.S."/>
            <person name="Wulff B.B."/>
            <person name="Steuernagel B."/>
            <person name="Mayer K.F."/>
            <person name="Olsen O.A."/>
        </authorList>
    </citation>
    <scope>NUCLEOTIDE SEQUENCE [LARGE SCALE GENOMIC DNA]</scope>
    <source>
        <strain evidence="2">cv. AL8/78</strain>
    </source>
</reference>
<reference evidence="1" key="5">
    <citation type="journal article" date="2021" name="G3 (Bethesda)">
        <title>Aegilops tauschii genome assembly Aet v5.0 features greater sequence contiguity and improved annotation.</title>
        <authorList>
            <person name="Wang L."/>
            <person name="Zhu T."/>
            <person name="Rodriguez J.C."/>
            <person name="Deal K.R."/>
            <person name="Dubcovsky J."/>
            <person name="McGuire P.E."/>
            <person name="Lux T."/>
            <person name="Spannagl M."/>
            <person name="Mayer K.F.X."/>
            <person name="Baldrich P."/>
            <person name="Meyers B.C."/>
            <person name="Huo N."/>
            <person name="Gu Y.Q."/>
            <person name="Zhou H."/>
            <person name="Devos K.M."/>
            <person name="Bennetzen J.L."/>
            <person name="Unver T."/>
            <person name="Budak H."/>
            <person name="Gulick P.J."/>
            <person name="Galiba G."/>
            <person name="Kalapos B."/>
            <person name="Nelson D.R."/>
            <person name="Li P."/>
            <person name="You F.M."/>
            <person name="Luo M.C."/>
            <person name="Dvorak J."/>
        </authorList>
    </citation>
    <scope>NUCLEOTIDE SEQUENCE [LARGE SCALE GENOMIC DNA]</scope>
    <source>
        <strain evidence="1">cv. AL8/78</strain>
    </source>
</reference>
<dbReference type="Gramene" id="AET1Gv20342100.18">
    <property type="protein sequence ID" value="AET1Gv20342100.18"/>
    <property type="gene ID" value="AET1Gv20342100"/>
</dbReference>
<accession>A0A452Y9B8</accession>
<evidence type="ECO:0000313" key="1">
    <source>
        <dbReference type="EnsemblPlants" id="AET1Gv20342100.18"/>
    </source>
</evidence>
<sequence length="66" mass="7367">MTSLSITVMTLNLHEGNQPSESPNSWEKRRDICVSVITSYSPTILCTQQGGRGCYRIWFPSLVSCS</sequence>
<proteinExistence type="predicted"/>
<dbReference type="Gene3D" id="3.60.10.10">
    <property type="entry name" value="Endonuclease/exonuclease/phosphatase"/>
    <property type="match status" value="1"/>
</dbReference>
<dbReference type="Gramene" id="AET1Gv20342100.17">
    <property type="protein sequence ID" value="AET1Gv20342100.17"/>
    <property type="gene ID" value="AET1Gv20342100"/>
</dbReference>
<name>A0A452Y9B8_AEGTS</name>
<dbReference type="AlphaFoldDB" id="A0A452Y9B8"/>
<dbReference type="InterPro" id="IPR036691">
    <property type="entry name" value="Endo/exonu/phosph_ase_sf"/>
</dbReference>